<evidence type="ECO:0000313" key="2">
    <source>
        <dbReference type="Proteomes" id="UP001163321"/>
    </source>
</evidence>
<reference evidence="1 2" key="1">
    <citation type="journal article" date="2022" name="bioRxiv">
        <title>The genome of the oomycete Peronosclerospora sorghi, a cosmopolitan pathogen of maize and sorghum, is inflated with dispersed pseudogenes.</title>
        <authorList>
            <person name="Fletcher K."/>
            <person name="Martin F."/>
            <person name="Isakeit T."/>
            <person name="Cavanaugh K."/>
            <person name="Magill C."/>
            <person name="Michelmore R."/>
        </authorList>
    </citation>
    <scope>NUCLEOTIDE SEQUENCE [LARGE SCALE GENOMIC DNA]</scope>
    <source>
        <strain evidence="1">P6</strain>
    </source>
</reference>
<name>A0ACC0VHH4_9STRA</name>
<protein>
    <submittedName>
        <fullName evidence="1">Uncharacterized protein</fullName>
    </submittedName>
</protein>
<keyword evidence="2" id="KW-1185">Reference proteome</keyword>
<organism evidence="1 2">
    <name type="scientific">Peronosclerospora sorghi</name>
    <dbReference type="NCBI Taxonomy" id="230839"/>
    <lineage>
        <taxon>Eukaryota</taxon>
        <taxon>Sar</taxon>
        <taxon>Stramenopiles</taxon>
        <taxon>Oomycota</taxon>
        <taxon>Peronosporomycetes</taxon>
        <taxon>Peronosporales</taxon>
        <taxon>Peronosporaceae</taxon>
        <taxon>Peronosclerospora</taxon>
    </lineage>
</organism>
<evidence type="ECO:0000313" key="1">
    <source>
        <dbReference type="EMBL" id="KAI9905308.1"/>
    </source>
</evidence>
<sequence>MAKAAANMMTRACAEDFSRKGIYMNSIDTGWINDENPRNVAVCIAENHNFRTPLDEIDATARELDPIFALFQDGHTVEPLFGQLILEGLHGLIVVISTSIKSLSK</sequence>
<dbReference type="Proteomes" id="UP001163321">
    <property type="component" value="Chromosome 9"/>
</dbReference>
<comment type="caution">
    <text evidence="1">The sequence shown here is derived from an EMBL/GenBank/DDBJ whole genome shotgun (WGS) entry which is preliminary data.</text>
</comment>
<proteinExistence type="predicted"/>
<accession>A0ACC0VHH4</accession>
<gene>
    <name evidence="1" type="ORF">PsorP6_014002</name>
</gene>
<dbReference type="EMBL" id="CM047588">
    <property type="protein sequence ID" value="KAI9905308.1"/>
    <property type="molecule type" value="Genomic_DNA"/>
</dbReference>